<dbReference type="Proteomes" id="UP001165583">
    <property type="component" value="Unassembled WGS sequence"/>
</dbReference>
<evidence type="ECO:0000313" key="1">
    <source>
        <dbReference type="EMBL" id="MCT2401063.1"/>
    </source>
</evidence>
<accession>A0ABT2I8D9</accession>
<dbReference type="EMBL" id="JANZXA010000011">
    <property type="protein sequence ID" value="MCT2401063.1"/>
    <property type="molecule type" value="Genomic_DNA"/>
</dbReference>
<evidence type="ECO:0000313" key="2">
    <source>
        <dbReference type="Proteomes" id="UP001165583"/>
    </source>
</evidence>
<proteinExistence type="predicted"/>
<organism evidence="1 2">
    <name type="scientific">Novosphingobium mangrovi</name>
    <name type="common">ex Huang et al. 2023</name>
    <dbReference type="NCBI Taxonomy" id="2976432"/>
    <lineage>
        <taxon>Bacteria</taxon>
        <taxon>Pseudomonadati</taxon>
        <taxon>Pseudomonadota</taxon>
        <taxon>Alphaproteobacteria</taxon>
        <taxon>Sphingomonadales</taxon>
        <taxon>Sphingomonadaceae</taxon>
        <taxon>Novosphingobium</taxon>
    </lineage>
</organism>
<reference evidence="1" key="1">
    <citation type="submission" date="2022-09" db="EMBL/GenBank/DDBJ databases">
        <title>Novosphingobium sp. Nov., a polycyclic aromatic hydrocarbon-degrading bacterium isolated form mangrove sediments in HongKong.</title>
        <authorList>
            <person name="Hu Z."/>
        </authorList>
    </citation>
    <scope>NUCLEOTIDE SEQUENCE</scope>
    <source>
        <strain evidence="1">HK4-1</strain>
    </source>
</reference>
<keyword evidence="2" id="KW-1185">Reference proteome</keyword>
<sequence>MSKADIAKSLVAELEAVLPRIEAIDALLAAAHLDAAIDALCSEFDIARNISDPD</sequence>
<gene>
    <name evidence="1" type="ORF">NZK81_16055</name>
</gene>
<name>A0ABT2I8D9_9SPHN</name>
<comment type="caution">
    <text evidence="1">The sequence shown here is derived from an EMBL/GenBank/DDBJ whole genome shotgun (WGS) entry which is preliminary data.</text>
</comment>
<protein>
    <submittedName>
        <fullName evidence="1">Uncharacterized protein</fullName>
    </submittedName>
</protein>
<dbReference type="RefSeq" id="WP_260047083.1">
    <property type="nucleotide sequence ID" value="NZ_JANZXA010000011.1"/>
</dbReference>